<name>A0ABV3Q491_9BACL</name>
<organism evidence="1 2">
    <name type="scientific">Jeotgalibacillus marinus</name>
    <dbReference type="NCBI Taxonomy" id="86667"/>
    <lineage>
        <taxon>Bacteria</taxon>
        <taxon>Bacillati</taxon>
        <taxon>Bacillota</taxon>
        <taxon>Bacilli</taxon>
        <taxon>Bacillales</taxon>
        <taxon>Caryophanaceae</taxon>
        <taxon>Jeotgalibacillus</taxon>
    </lineage>
</organism>
<evidence type="ECO:0000313" key="1">
    <source>
        <dbReference type="EMBL" id="MEW9502160.1"/>
    </source>
</evidence>
<sequence length="185" mass="21602">MVKEDKYEDFPSELYKGIKKQFNLVSNDSNYHSKLPSEIEYIKPDTNTYEYGHPIDWFFYGKIGVHGFIIGIITSENEAYDDMSESNYYPPIITQTLASISPEYSYSQLAIVLVKGKISSEVDTWLKNWRDDNRYFRKVLVGLSEEMSINNIVEKVVNTCFNPWYSIKLTRNDNGIVNLFEEDEN</sequence>
<gene>
    <name evidence="1" type="ORF">AB1471_10175</name>
</gene>
<comment type="caution">
    <text evidence="1">The sequence shown here is derived from an EMBL/GenBank/DDBJ whole genome shotgun (WGS) entry which is preliminary data.</text>
</comment>
<reference evidence="1 2" key="1">
    <citation type="journal article" date="1979" name="Int. J. Syst. Evol. Microbiol.">
        <title>Bacillus globisporus subsp. marinus subsp. nov.</title>
        <authorList>
            <person name="Liu H."/>
        </authorList>
    </citation>
    <scope>NUCLEOTIDE SEQUENCE [LARGE SCALE GENOMIC DNA]</scope>
    <source>
        <strain evidence="1 2">DSM 1297</strain>
    </source>
</reference>
<dbReference type="EMBL" id="JBFMIA010000008">
    <property type="protein sequence ID" value="MEW9502160.1"/>
    <property type="molecule type" value="Genomic_DNA"/>
</dbReference>
<protein>
    <submittedName>
        <fullName evidence="1">Uncharacterized protein</fullName>
    </submittedName>
</protein>
<accession>A0ABV3Q491</accession>
<proteinExistence type="predicted"/>
<dbReference type="RefSeq" id="WP_367779654.1">
    <property type="nucleotide sequence ID" value="NZ_JBFMIA010000008.1"/>
</dbReference>
<dbReference type="Proteomes" id="UP001556040">
    <property type="component" value="Unassembled WGS sequence"/>
</dbReference>
<evidence type="ECO:0000313" key="2">
    <source>
        <dbReference type="Proteomes" id="UP001556040"/>
    </source>
</evidence>
<keyword evidence="2" id="KW-1185">Reference proteome</keyword>